<reference evidence="3" key="1">
    <citation type="submission" date="2017-01" db="EMBL/GenBank/DDBJ databases">
        <title>Comparative genomics of anhydrobiosis in the tardigrade Hypsibius dujardini.</title>
        <authorList>
            <person name="Yoshida Y."/>
            <person name="Koutsovoulos G."/>
            <person name="Laetsch D."/>
            <person name="Stevens L."/>
            <person name="Kumar S."/>
            <person name="Horikawa D."/>
            <person name="Ishino K."/>
            <person name="Komine S."/>
            <person name="Tomita M."/>
            <person name="Blaxter M."/>
            <person name="Arakawa K."/>
        </authorList>
    </citation>
    <scope>NUCLEOTIDE SEQUENCE [LARGE SCALE GENOMIC DNA]</scope>
    <source>
        <strain evidence="3">Z151</strain>
    </source>
</reference>
<feature type="region of interest" description="Disordered" evidence="1">
    <location>
        <begin position="119"/>
        <end position="190"/>
    </location>
</feature>
<evidence type="ECO:0000313" key="3">
    <source>
        <dbReference type="Proteomes" id="UP000192578"/>
    </source>
</evidence>
<feature type="region of interest" description="Disordered" evidence="1">
    <location>
        <begin position="1"/>
        <end position="28"/>
    </location>
</feature>
<feature type="compositionally biased region" description="Low complexity" evidence="1">
    <location>
        <begin position="139"/>
        <end position="178"/>
    </location>
</feature>
<dbReference type="AlphaFoldDB" id="A0A1W0XF65"/>
<feature type="compositionally biased region" description="Polar residues" evidence="1">
    <location>
        <begin position="257"/>
        <end position="266"/>
    </location>
</feature>
<dbReference type="Proteomes" id="UP000192578">
    <property type="component" value="Unassembled WGS sequence"/>
</dbReference>
<organism evidence="2 3">
    <name type="scientific">Hypsibius exemplaris</name>
    <name type="common">Freshwater tardigrade</name>
    <dbReference type="NCBI Taxonomy" id="2072580"/>
    <lineage>
        <taxon>Eukaryota</taxon>
        <taxon>Metazoa</taxon>
        <taxon>Ecdysozoa</taxon>
        <taxon>Tardigrada</taxon>
        <taxon>Eutardigrada</taxon>
        <taxon>Parachela</taxon>
        <taxon>Hypsibioidea</taxon>
        <taxon>Hypsibiidae</taxon>
        <taxon>Hypsibius</taxon>
    </lineage>
</organism>
<gene>
    <name evidence="2" type="ORF">BV898_00232</name>
</gene>
<keyword evidence="3" id="KW-1185">Reference proteome</keyword>
<evidence type="ECO:0000313" key="2">
    <source>
        <dbReference type="EMBL" id="OQV26107.1"/>
    </source>
</evidence>
<feature type="compositionally biased region" description="Low complexity" evidence="1">
    <location>
        <begin position="8"/>
        <end position="27"/>
    </location>
</feature>
<feature type="compositionally biased region" description="Low complexity" evidence="1">
    <location>
        <begin position="450"/>
        <end position="461"/>
    </location>
</feature>
<feature type="compositionally biased region" description="Basic and acidic residues" evidence="1">
    <location>
        <begin position="267"/>
        <end position="276"/>
    </location>
</feature>
<comment type="caution">
    <text evidence="2">The sequence shown here is derived from an EMBL/GenBank/DDBJ whole genome shotgun (WGS) entry which is preliminary data.</text>
</comment>
<feature type="compositionally biased region" description="Polar residues" evidence="1">
    <location>
        <begin position="128"/>
        <end position="138"/>
    </location>
</feature>
<protein>
    <submittedName>
        <fullName evidence="2">Uncharacterized protein</fullName>
    </submittedName>
</protein>
<feature type="region of interest" description="Disordered" evidence="1">
    <location>
        <begin position="322"/>
        <end position="347"/>
    </location>
</feature>
<evidence type="ECO:0000256" key="1">
    <source>
        <dbReference type="SAM" id="MobiDB-lite"/>
    </source>
</evidence>
<feature type="compositionally biased region" description="Polar residues" evidence="1">
    <location>
        <begin position="437"/>
        <end position="449"/>
    </location>
</feature>
<proteinExistence type="predicted"/>
<accession>A0A1W0XF65</accession>
<dbReference type="EMBL" id="MTYJ01000001">
    <property type="protein sequence ID" value="OQV26107.1"/>
    <property type="molecule type" value="Genomic_DNA"/>
</dbReference>
<feature type="region of interest" description="Disordered" evidence="1">
    <location>
        <begin position="437"/>
        <end position="461"/>
    </location>
</feature>
<name>A0A1W0XF65_HYPEX</name>
<feature type="compositionally biased region" description="Polar residues" evidence="1">
    <location>
        <begin position="277"/>
        <end position="288"/>
    </location>
</feature>
<sequence length="557" mass="60997">MSYRAKIPLAARRSRSSSSPRTTNLNRVSSDCPFIGDDANRRLSKENTLTLTSSTASGNNARKRQIPRKNEIRRQIAAVEEKAADTDRRVTEGMDAAKEIRRFLTAPIVTSGHRRSFSVPEINEPHSVGSTYNQQDQASYYGPSTPSSCYPSSPYPVASSPGGSVADLYYSRGRSGSSVSQHSAPAHRRKPTARLLLLDENGATQKTLNVCDDCLQSIGLADCGSESNLPDKIVRHVRGSKDLDEPRQGEVEEILSSHASGINRSQAQDRHEEDSRYSSGQSDNQQQGVPIFQVGDDGPRTGARTSQQVPIAKIFCHQQHQSSSQFAAVPTNQQTHPTSTHSPHPGHHDSAIGGGNFYGDESVASTCTFGRSNQYDEWRRRRQSYQTYPSEVRKPLPTESVDHHTTDELLSMLDPLCFPSAGDTINNDHHTRKSWYSLYQPNEPSSPRDQQGTSSSSEISGGIRQSYEDAARLLDDDDRDFAQFSAGASEHLSTPAKTPESPYMGPDMLEQLLMTLLPNSEGPLSPPSFLLTRASSTLMDVATPGGLILPSNTNLPK</sequence>
<feature type="region of interest" description="Disordered" evidence="1">
    <location>
        <begin position="256"/>
        <end position="304"/>
    </location>
</feature>